<dbReference type="OrthoDB" id="3396870at2"/>
<dbReference type="EMBL" id="PVZG01000014">
    <property type="protein sequence ID" value="PRY24034.1"/>
    <property type="molecule type" value="Genomic_DNA"/>
</dbReference>
<gene>
    <name evidence="1" type="ORF">CLV70_114167</name>
</gene>
<protein>
    <submittedName>
        <fullName evidence="1">Uncharacterized protein</fullName>
    </submittedName>
</protein>
<keyword evidence="2" id="KW-1185">Reference proteome</keyword>
<name>A0A2T0RS73_9ACTN</name>
<proteinExistence type="predicted"/>
<reference evidence="1 2" key="1">
    <citation type="submission" date="2018-03" db="EMBL/GenBank/DDBJ databases">
        <title>Genomic Encyclopedia of Archaeal and Bacterial Type Strains, Phase II (KMG-II): from individual species to whole genera.</title>
        <authorList>
            <person name="Goeker M."/>
        </authorList>
    </citation>
    <scope>NUCLEOTIDE SEQUENCE [LARGE SCALE GENOMIC DNA]</scope>
    <source>
        <strain evidence="1 2">DSM 45348</strain>
    </source>
</reference>
<dbReference type="RefSeq" id="WP_106129425.1">
    <property type="nucleotide sequence ID" value="NZ_PVZG01000014.1"/>
</dbReference>
<sequence length="103" mass="11131">MNGIDHPTWCSPRLCTVVDTLPADGGEHRSEPINIDLRLVVTDRGRLSPSGIGSAYITQAACPWPTNTFLRLEVPGNETSIPLVQAAEILAQLNDLIHEGTQS</sequence>
<organism evidence="1 2">
    <name type="scientific">Pseudosporangium ferrugineum</name>
    <dbReference type="NCBI Taxonomy" id="439699"/>
    <lineage>
        <taxon>Bacteria</taxon>
        <taxon>Bacillati</taxon>
        <taxon>Actinomycetota</taxon>
        <taxon>Actinomycetes</taxon>
        <taxon>Micromonosporales</taxon>
        <taxon>Micromonosporaceae</taxon>
        <taxon>Pseudosporangium</taxon>
    </lineage>
</organism>
<accession>A0A2T0RS73</accession>
<dbReference type="Proteomes" id="UP000239209">
    <property type="component" value="Unassembled WGS sequence"/>
</dbReference>
<evidence type="ECO:0000313" key="1">
    <source>
        <dbReference type="EMBL" id="PRY24034.1"/>
    </source>
</evidence>
<dbReference type="AlphaFoldDB" id="A0A2T0RS73"/>
<comment type="caution">
    <text evidence="1">The sequence shown here is derived from an EMBL/GenBank/DDBJ whole genome shotgun (WGS) entry which is preliminary data.</text>
</comment>
<evidence type="ECO:0000313" key="2">
    <source>
        <dbReference type="Proteomes" id="UP000239209"/>
    </source>
</evidence>